<dbReference type="GO" id="GO:0048038">
    <property type="term" value="F:quinone binding"/>
    <property type="evidence" value="ECO:0007669"/>
    <property type="project" value="UniProtKB-UniRule"/>
</dbReference>
<dbReference type="AlphaFoldDB" id="A0A2Z3GS64"/>
<sequence>MNALQLFFLAGFGLAAVWFGWRVFRTHSMVRSAMSLLACMVALGAMFLVLQAEFLGVLQIMMMAAEMSIMAFFMMMFMMDPGGLGNMNMTHQQKPATALSAAVAALLLALLLSTNWPAPLAQVPTATQQNHDLGIELMTRSMMIFETAGTTILVAMIAAAATALVYPPQPD</sequence>
<proteinExistence type="inferred from homology"/>
<feature type="transmembrane region" description="Helical" evidence="1">
    <location>
        <begin position="6"/>
        <end position="24"/>
    </location>
</feature>
<feature type="transmembrane region" description="Helical" evidence="1">
    <location>
        <begin position="98"/>
        <end position="116"/>
    </location>
</feature>
<comment type="catalytic activity">
    <reaction evidence="1">
        <text>a quinone + NADH + 5 H(+)(in) = a quinol + NAD(+) + 4 H(+)(out)</text>
        <dbReference type="Rhea" id="RHEA:57888"/>
        <dbReference type="ChEBI" id="CHEBI:15378"/>
        <dbReference type="ChEBI" id="CHEBI:24646"/>
        <dbReference type="ChEBI" id="CHEBI:57540"/>
        <dbReference type="ChEBI" id="CHEBI:57945"/>
        <dbReference type="ChEBI" id="CHEBI:132124"/>
    </reaction>
</comment>
<dbReference type="RefSeq" id="WP_109655373.1">
    <property type="nucleotide sequence ID" value="NZ_CP029145.1"/>
</dbReference>
<dbReference type="Pfam" id="PF00499">
    <property type="entry name" value="Oxidored_q3"/>
    <property type="match status" value="1"/>
</dbReference>
<comment type="function">
    <text evidence="1">NDH-1 shuttles electrons from NADH, via FMN and iron-sulfur (Fe-S) centers, to quinones in the respiratory chain. Couples the redox reaction to proton translocation (for every two electrons transferred, four hydrogen ions are translocated across the cytoplasmic membrane), and thus conserves the redox energy in a proton gradient.</text>
</comment>
<evidence type="ECO:0000256" key="1">
    <source>
        <dbReference type="RuleBase" id="RU004429"/>
    </source>
</evidence>
<dbReference type="OrthoDB" id="1448436at2"/>
<keyword evidence="3" id="KW-1185">Reference proteome</keyword>
<dbReference type="Gene3D" id="1.20.120.1200">
    <property type="entry name" value="NADH-ubiquinone/plastoquinone oxidoreductase chain 6, subunit NuoJ"/>
    <property type="match status" value="1"/>
</dbReference>
<keyword evidence="1" id="KW-0812">Transmembrane</keyword>
<dbReference type="EC" id="7.1.1.-" evidence="1"/>
<keyword evidence="1" id="KW-1133">Transmembrane helix</keyword>
<name>A0A2Z3GS64_9BACT</name>
<dbReference type="Proteomes" id="UP000245999">
    <property type="component" value="Chromosome"/>
</dbReference>
<comment type="subcellular location">
    <subcellularLocation>
        <location evidence="1">Cell membrane</location>
        <topology evidence="1">Multi-pass membrane protein</topology>
    </subcellularLocation>
</comment>
<feature type="transmembrane region" description="Helical" evidence="1">
    <location>
        <begin position="143"/>
        <end position="166"/>
    </location>
</feature>
<dbReference type="GO" id="GO:0008137">
    <property type="term" value="F:NADH dehydrogenase (ubiquinone) activity"/>
    <property type="evidence" value="ECO:0007669"/>
    <property type="project" value="UniProtKB-UniRule"/>
</dbReference>
<reference evidence="3" key="1">
    <citation type="submission" date="2018-04" db="EMBL/GenBank/DDBJ databases">
        <title>Complete genome of Antarctic heterotrophic bacterium Hymenobacter nivis.</title>
        <authorList>
            <person name="Terashima M."/>
        </authorList>
    </citation>
    <scope>NUCLEOTIDE SEQUENCE [LARGE SCALE GENOMIC DNA]</scope>
    <source>
        <strain evidence="3">NBRC 111535</strain>
    </source>
</reference>
<keyword evidence="1" id="KW-1003">Cell membrane</keyword>
<keyword evidence="1" id="KW-0472">Membrane</keyword>
<dbReference type="EMBL" id="CP029145">
    <property type="protein sequence ID" value="AWM32254.1"/>
    <property type="molecule type" value="Genomic_DNA"/>
</dbReference>
<feature type="transmembrane region" description="Helical" evidence="1">
    <location>
        <begin position="56"/>
        <end position="77"/>
    </location>
</feature>
<accession>A0A2Z3GS64</accession>
<keyword evidence="1" id="KW-0520">NAD</keyword>
<comment type="similarity">
    <text evidence="1">Belongs to the complex I subunit 6 family.</text>
</comment>
<dbReference type="GO" id="GO:0005886">
    <property type="term" value="C:plasma membrane"/>
    <property type="evidence" value="ECO:0007669"/>
    <property type="project" value="UniProtKB-SubCell"/>
</dbReference>
<dbReference type="KEGG" id="hnv:DDQ68_05280"/>
<keyword evidence="1" id="KW-0874">Quinone</keyword>
<protein>
    <recommendedName>
        <fullName evidence="1">NADH-quinone oxidoreductase subunit J</fullName>
        <ecNumber evidence="1">7.1.1.-</ecNumber>
    </recommendedName>
</protein>
<gene>
    <name evidence="2" type="ORF">DDQ68_05280</name>
</gene>
<feature type="transmembrane region" description="Helical" evidence="1">
    <location>
        <begin position="33"/>
        <end position="50"/>
    </location>
</feature>
<dbReference type="InterPro" id="IPR001457">
    <property type="entry name" value="NADH_UbQ/plastoQ_OxRdtase_su6"/>
</dbReference>
<organism evidence="2 3">
    <name type="scientific">Hymenobacter nivis</name>
    <dbReference type="NCBI Taxonomy" id="1850093"/>
    <lineage>
        <taxon>Bacteria</taxon>
        <taxon>Pseudomonadati</taxon>
        <taxon>Bacteroidota</taxon>
        <taxon>Cytophagia</taxon>
        <taxon>Cytophagales</taxon>
        <taxon>Hymenobacteraceae</taxon>
        <taxon>Hymenobacter</taxon>
    </lineage>
</organism>
<dbReference type="InterPro" id="IPR042106">
    <property type="entry name" value="Nuo/plastoQ_OxRdtase_6_NuoJ"/>
</dbReference>
<evidence type="ECO:0000313" key="3">
    <source>
        <dbReference type="Proteomes" id="UP000245999"/>
    </source>
</evidence>
<evidence type="ECO:0000313" key="2">
    <source>
        <dbReference type="EMBL" id="AWM32254.1"/>
    </source>
</evidence>